<reference evidence="3" key="1">
    <citation type="submission" date="2009-01" db="EMBL/GenBank/DDBJ databases">
        <title>Complete sequence of chromosome Cyanothece sp. PCC 7425.</title>
        <authorList>
            <consortium name="US DOE Joint Genome Institute"/>
            <person name="Lucas S."/>
            <person name="Copeland A."/>
            <person name="Lapidus A."/>
            <person name="Glavina del Rio T."/>
            <person name="Dalin E."/>
            <person name="Tice H."/>
            <person name="Bruce D."/>
            <person name="Goodwin L."/>
            <person name="Pitluck S."/>
            <person name="Sims D."/>
            <person name="Meineke L."/>
            <person name="Brettin T."/>
            <person name="Detter J.C."/>
            <person name="Han C."/>
            <person name="Larimer F."/>
            <person name="Land M."/>
            <person name="Hauser L."/>
            <person name="Kyrpides N."/>
            <person name="Ovchinnikova G."/>
            <person name="Liberton M."/>
            <person name="Stoeckel J."/>
            <person name="Banerjee A."/>
            <person name="Singh A."/>
            <person name="Page L."/>
            <person name="Sato H."/>
            <person name="Zhao L."/>
            <person name="Sherman L."/>
            <person name="Pakrasi H."/>
            <person name="Richardson P."/>
        </authorList>
    </citation>
    <scope>NUCLEOTIDE SEQUENCE</scope>
    <source>
        <strain evidence="3">PCC 7425</strain>
    </source>
</reference>
<dbReference type="GO" id="GO:0008483">
    <property type="term" value="F:transaminase activity"/>
    <property type="evidence" value="ECO:0007669"/>
    <property type="project" value="UniProtKB-KW"/>
</dbReference>
<dbReference type="Pfam" id="PF00266">
    <property type="entry name" value="Aminotran_5"/>
    <property type="match status" value="1"/>
</dbReference>
<keyword evidence="1" id="KW-0663">Pyridoxal phosphate</keyword>
<dbReference type="Gene3D" id="3.90.1150.10">
    <property type="entry name" value="Aspartate Aminotransferase, domain 1"/>
    <property type="match status" value="1"/>
</dbReference>
<dbReference type="KEGG" id="cyn:Cyan7425_0721"/>
<dbReference type="EMBL" id="CP001344">
    <property type="protein sequence ID" value="ACL43108.1"/>
    <property type="molecule type" value="Genomic_DNA"/>
</dbReference>
<dbReference type="STRING" id="395961.Cyan7425_0721"/>
<protein>
    <submittedName>
        <fullName evidence="3">Aminotransferase class V</fullName>
    </submittedName>
</protein>
<dbReference type="HOGENOM" id="CLU_003433_3_0_3"/>
<feature type="domain" description="Aminotransferase class V" evidence="2">
    <location>
        <begin position="28"/>
        <end position="348"/>
    </location>
</feature>
<keyword evidence="3" id="KW-0032">Aminotransferase</keyword>
<sequence length="389" mass="43420">METSPWRPFWLLDPEVVYLNHGSFGACPQPVLEVQQQLRQALERQPMAFLGRDYELRLDVARQQLATFLGGRSQNLVFVPNATTGVNTVLRSLNFRPGDQLLTTDHCYNACRNALNFVADRAGAEISVVTIPFPLQSPAQILTAVQERITPRTRLALFDHVTSQTGLIFPLQELIQSLSAQGIDTLIDGAHAAGMIPLNLEELGATYYAGNCHKWMCTPKGAGFLYVQPEKQATLRPLTISHGANSPRQDRSRFWLEFDWTGTDDPTAYLSVPAAIAWFEQLLPGGWSELMQRNRDLVLSARRSLCAVLNIPLPCPDQMIGTIASLPLPPGDSESLQAQLLHQFQIEVPVFPWPTPPHRLIRISAQIYNHFQDYERLGLALPKLLSQPG</sequence>
<dbReference type="InterPro" id="IPR015422">
    <property type="entry name" value="PyrdxlP-dep_Trfase_small"/>
</dbReference>
<evidence type="ECO:0000259" key="2">
    <source>
        <dbReference type="Pfam" id="PF00266"/>
    </source>
</evidence>
<keyword evidence="3" id="KW-0808">Transferase</keyword>
<dbReference type="OrthoDB" id="9804366at2"/>
<organism evidence="3">
    <name type="scientific">Cyanothece sp. (strain PCC 7425 / ATCC 29141)</name>
    <dbReference type="NCBI Taxonomy" id="395961"/>
    <lineage>
        <taxon>Bacteria</taxon>
        <taxon>Bacillati</taxon>
        <taxon>Cyanobacteriota</taxon>
        <taxon>Cyanophyceae</taxon>
        <taxon>Gomontiellales</taxon>
        <taxon>Cyanothecaceae</taxon>
        <taxon>Cyanothece</taxon>
    </lineage>
</organism>
<dbReference type="PANTHER" id="PTHR43092:SF2">
    <property type="entry name" value="HERCYNYLCYSTEINE SULFOXIDE LYASE"/>
    <property type="match status" value="1"/>
</dbReference>
<dbReference type="InterPro" id="IPR015424">
    <property type="entry name" value="PyrdxlP-dep_Trfase"/>
</dbReference>
<dbReference type="eggNOG" id="COG0520">
    <property type="taxonomic scope" value="Bacteria"/>
</dbReference>
<dbReference type="Gene3D" id="3.40.640.10">
    <property type="entry name" value="Type I PLP-dependent aspartate aminotransferase-like (Major domain)"/>
    <property type="match status" value="1"/>
</dbReference>
<dbReference type="PANTHER" id="PTHR43092">
    <property type="entry name" value="L-CYSTEINE DESULFHYDRASE"/>
    <property type="match status" value="1"/>
</dbReference>
<evidence type="ECO:0000256" key="1">
    <source>
        <dbReference type="ARBA" id="ARBA00022898"/>
    </source>
</evidence>
<dbReference type="InterPro" id="IPR000192">
    <property type="entry name" value="Aminotrans_V_dom"/>
</dbReference>
<evidence type="ECO:0000313" key="3">
    <source>
        <dbReference type="EMBL" id="ACL43108.1"/>
    </source>
</evidence>
<dbReference type="AlphaFoldDB" id="B8HVT0"/>
<proteinExistence type="predicted"/>
<dbReference type="SUPFAM" id="SSF53383">
    <property type="entry name" value="PLP-dependent transferases"/>
    <property type="match status" value="1"/>
</dbReference>
<name>B8HVT0_CYAP4</name>
<gene>
    <name evidence="3" type="ordered locus">Cyan7425_0721</name>
</gene>
<dbReference type="PROSITE" id="PS51257">
    <property type="entry name" value="PROKAR_LIPOPROTEIN"/>
    <property type="match status" value="1"/>
</dbReference>
<accession>B8HVT0</accession>
<dbReference type="InterPro" id="IPR015421">
    <property type="entry name" value="PyrdxlP-dep_Trfase_major"/>
</dbReference>